<dbReference type="InParanoid" id="A0A7J7DME1"/>
<evidence type="ECO:0000256" key="1">
    <source>
        <dbReference type="ARBA" id="ARBA00004613"/>
    </source>
</evidence>
<comment type="subcellular location">
    <subcellularLocation>
        <location evidence="1">Secreted</location>
    </subcellularLocation>
</comment>
<accession>A0A7J7DME1</accession>
<dbReference type="InterPro" id="IPR045051">
    <property type="entry name" value="SBT"/>
</dbReference>
<dbReference type="GO" id="GO:0004252">
    <property type="term" value="F:serine-type endopeptidase activity"/>
    <property type="evidence" value="ECO:0007669"/>
    <property type="project" value="InterPro"/>
</dbReference>
<keyword evidence="5" id="KW-0378">Hydrolase</keyword>
<protein>
    <submittedName>
        <fullName evidence="8">Cucumisin-like</fullName>
    </submittedName>
</protein>
<dbReference type="InterPro" id="IPR036852">
    <property type="entry name" value="Peptidase_S8/S53_dom_sf"/>
</dbReference>
<dbReference type="EMBL" id="JAAARO010000005">
    <property type="protein sequence ID" value="KAF5747449.1"/>
    <property type="molecule type" value="Genomic_DNA"/>
</dbReference>
<dbReference type="AlphaFoldDB" id="A0A7J7DME1"/>
<proteinExistence type="inferred from homology"/>
<gene>
    <name evidence="8" type="ORF">HS088_TW05G00170</name>
</gene>
<dbReference type="PANTHER" id="PTHR10795">
    <property type="entry name" value="PROPROTEIN CONVERTASE SUBTILISIN/KEXIN"/>
    <property type="match status" value="1"/>
</dbReference>
<dbReference type="Gene3D" id="3.40.50.200">
    <property type="entry name" value="Peptidase S8/S53 domain"/>
    <property type="match status" value="1"/>
</dbReference>
<dbReference type="Pfam" id="PF17766">
    <property type="entry name" value="fn3_6"/>
    <property type="match status" value="1"/>
</dbReference>
<dbReference type="Gene3D" id="2.60.40.2310">
    <property type="match status" value="1"/>
</dbReference>
<dbReference type="Proteomes" id="UP000593562">
    <property type="component" value="Unassembled WGS sequence"/>
</dbReference>
<sequence>MNGKNIDAEFAYGAGHINPLKAVDPDLVYDAGEVDYIKFLCGQGYNTINLRTITGDSSRCNLATRPTVWDLNYPSFTVSTSLRQFVTRVFHRTITNVGSKMSTYKVIINAPKGLSIQVSPSVLTFKSLGEKQSFIVTVGANLSTSMISGSLIWDDGVHQVRSPIVAYIPLK</sequence>
<evidence type="ECO:0000256" key="2">
    <source>
        <dbReference type="ARBA" id="ARBA00011073"/>
    </source>
</evidence>
<reference evidence="8 9" key="1">
    <citation type="journal article" date="2020" name="Nat. Commun.">
        <title>Genome of Tripterygium wilfordii and identification of cytochrome P450 involved in triptolide biosynthesis.</title>
        <authorList>
            <person name="Tu L."/>
            <person name="Su P."/>
            <person name="Zhang Z."/>
            <person name="Gao L."/>
            <person name="Wang J."/>
            <person name="Hu T."/>
            <person name="Zhou J."/>
            <person name="Zhang Y."/>
            <person name="Zhao Y."/>
            <person name="Liu Y."/>
            <person name="Song Y."/>
            <person name="Tong Y."/>
            <person name="Lu Y."/>
            <person name="Yang J."/>
            <person name="Xu C."/>
            <person name="Jia M."/>
            <person name="Peters R.J."/>
            <person name="Huang L."/>
            <person name="Gao W."/>
        </authorList>
    </citation>
    <scope>NUCLEOTIDE SEQUENCE [LARGE SCALE GENOMIC DNA]</scope>
    <source>
        <strain evidence="9">cv. XIE 37</strain>
        <tissue evidence="8">Leaf</tissue>
    </source>
</reference>
<dbReference type="GO" id="GO:0006508">
    <property type="term" value="P:proteolysis"/>
    <property type="evidence" value="ECO:0007669"/>
    <property type="project" value="UniProtKB-KW"/>
</dbReference>
<evidence type="ECO:0000313" key="9">
    <source>
        <dbReference type="Proteomes" id="UP000593562"/>
    </source>
</evidence>
<keyword evidence="3" id="KW-0645">Protease</keyword>
<feature type="domain" description="Subtilisin-like protease fibronectin type-III" evidence="7">
    <location>
        <begin position="70"/>
        <end position="165"/>
    </location>
</feature>
<evidence type="ECO:0000259" key="7">
    <source>
        <dbReference type="Pfam" id="PF17766"/>
    </source>
</evidence>
<dbReference type="FunFam" id="2.60.40.2310:FF:000001">
    <property type="entry name" value="Subtilisin-like protease SBT1.5"/>
    <property type="match status" value="1"/>
</dbReference>
<keyword evidence="9" id="KW-1185">Reference proteome</keyword>
<evidence type="ECO:0000256" key="3">
    <source>
        <dbReference type="ARBA" id="ARBA00022670"/>
    </source>
</evidence>
<keyword evidence="6" id="KW-0720">Serine protease</keyword>
<evidence type="ECO:0000313" key="8">
    <source>
        <dbReference type="EMBL" id="KAF5747449.1"/>
    </source>
</evidence>
<evidence type="ECO:0000256" key="4">
    <source>
        <dbReference type="ARBA" id="ARBA00022729"/>
    </source>
</evidence>
<dbReference type="InterPro" id="IPR041469">
    <property type="entry name" value="Subtilisin-like_FN3"/>
</dbReference>
<name>A0A7J7DME1_TRIWF</name>
<organism evidence="8 9">
    <name type="scientific">Tripterygium wilfordii</name>
    <name type="common">Thunder God vine</name>
    <dbReference type="NCBI Taxonomy" id="458696"/>
    <lineage>
        <taxon>Eukaryota</taxon>
        <taxon>Viridiplantae</taxon>
        <taxon>Streptophyta</taxon>
        <taxon>Embryophyta</taxon>
        <taxon>Tracheophyta</taxon>
        <taxon>Spermatophyta</taxon>
        <taxon>Magnoliopsida</taxon>
        <taxon>eudicotyledons</taxon>
        <taxon>Gunneridae</taxon>
        <taxon>Pentapetalae</taxon>
        <taxon>rosids</taxon>
        <taxon>fabids</taxon>
        <taxon>Celastrales</taxon>
        <taxon>Celastraceae</taxon>
        <taxon>Tripterygium</taxon>
    </lineage>
</organism>
<comment type="similarity">
    <text evidence="2">Belongs to the peptidase S8 family.</text>
</comment>
<comment type="caution">
    <text evidence="8">The sequence shown here is derived from an EMBL/GenBank/DDBJ whole genome shotgun (WGS) entry which is preliminary data.</text>
</comment>
<keyword evidence="4" id="KW-0732">Signal</keyword>
<dbReference type="GO" id="GO:0005576">
    <property type="term" value="C:extracellular region"/>
    <property type="evidence" value="ECO:0007669"/>
    <property type="project" value="UniProtKB-SubCell"/>
</dbReference>
<evidence type="ECO:0000256" key="6">
    <source>
        <dbReference type="ARBA" id="ARBA00022825"/>
    </source>
</evidence>
<evidence type="ECO:0000256" key="5">
    <source>
        <dbReference type="ARBA" id="ARBA00022801"/>
    </source>
</evidence>